<sequence>METRDYLRMLKDEIHSTVFATIDEHGFPQARVIDIMLVDDNSLYFITAKGKEFYHQLMQKQYVAISGVTVGESSLNKKAISLRGKVRNVGQELLHKVFEVNTYMHDIYPTKESRMALEVFQLYEGQGEYFDLSTKPITRDSFALGKKVEIKGGYFVTDKCRGCKICYSKCPQKCIDISVKPVVINQENCLHCGNCISVCPFGAVRKRERI</sequence>
<accession>A0ACB5RDW9</accession>
<reference evidence="1" key="1">
    <citation type="journal article" date="2025" name="Int. J. Syst. Evol. Microbiol.">
        <title>Inconstantimicrobium mannanitabidum sp. nov., a novel member of the family Clostridiaceae isolated from anoxic soil under the treatment of reductive soil disinfestation.</title>
        <authorList>
            <person name="Ueki A."/>
            <person name="Tonouchi A."/>
            <person name="Honma S."/>
            <person name="Kaku N."/>
            <person name="Ueki K."/>
        </authorList>
    </citation>
    <scope>NUCLEOTIDE SEQUENCE</scope>
    <source>
        <strain evidence="1">TW13</strain>
    </source>
</reference>
<protein>
    <submittedName>
        <fullName evidence="1">Uncharacterized protein</fullName>
    </submittedName>
</protein>
<dbReference type="Proteomes" id="UP001058074">
    <property type="component" value="Unassembled WGS sequence"/>
</dbReference>
<gene>
    <name evidence="1" type="ORF">rsdtw13_22350</name>
</gene>
<dbReference type="EMBL" id="BROD01000001">
    <property type="protein sequence ID" value="GKX66977.1"/>
    <property type="molecule type" value="Genomic_DNA"/>
</dbReference>
<name>A0ACB5RDW9_9CLOT</name>
<evidence type="ECO:0000313" key="1">
    <source>
        <dbReference type="EMBL" id="GKX66977.1"/>
    </source>
</evidence>
<comment type="caution">
    <text evidence="1">The sequence shown here is derived from an EMBL/GenBank/DDBJ whole genome shotgun (WGS) entry which is preliminary data.</text>
</comment>
<organism evidence="1 2">
    <name type="scientific">Inconstantimicrobium mannanitabidum</name>
    <dbReference type="NCBI Taxonomy" id="1604901"/>
    <lineage>
        <taxon>Bacteria</taxon>
        <taxon>Bacillati</taxon>
        <taxon>Bacillota</taxon>
        <taxon>Clostridia</taxon>
        <taxon>Eubacteriales</taxon>
        <taxon>Clostridiaceae</taxon>
        <taxon>Inconstantimicrobium</taxon>
    </lineage>
</organism>
<evidence type="ECO:0000313" key="2">
    <source>
        <dbReference type="Proteomes" id="UP001058074"/>
    </source>
</evidence>
<proteinExistence type="predicted"/>
<keyword evidence="2" id="KW-1185">Reference proteome</keyword>